<dbReference type="PANTHER" id="PTHR22625:SF70">
    <property type="entry name" value="PLEXIN A, ISOFORM A"/>
    <property type="match status" value="1"/>
</dbReference>
<feature type="domain" description="Plexin cytoplasmic RasGAP" evidence="1">
    <location>
        <begin position="124"/>
        <end position="336"/>
    </location>
</feature>
<dbReference type="PANTHER" id="PTHR22625">
    <property type="entry name" value="PLEXIN"/>
    <property type="match status" value="1"/>
</dbReference>
<organism evidence="2 3">
    <name type="scientific">Oopsacas minuta</name>
    <dbReference type="NCBI Taxonomy" id="111878"/>
    <lineage>
        <taxon>Eukaryota</taxon>
        <taxon>Metazoa</taxon>
        <taxon>Porifera</taxon>
        <taxon>Hexactinellida</taxon>
        <taxon>Hexasterophora</taxon>
        <taxon>Lyssacinosida</taxon>
        <taxon>Leucopsacidae</taxon>
        <taxon>Oopsacas</taxon>
    </lineage>
</organism>
<evidence type="ECO:0000313" key="2">
    <source>
        <dbReference type="EMBL" id="KAI6654131.1"/>
    </source>
</evidence>
<dbReference type="EMBL" id="JAKMXF010000233">
    <property type="protein sequence ID" value="KAI6654131.1"/>
    <property type="molecule type" value="Genomic_DNA"/>
</dbReference>
<gene>
    <name evidence="2" type="ORF">LOD99_2976</name>
</gene>
<proteinExistence type="predicted"/>
<name>A0AAV7K1I8_9METZ</name>
<evidence type="ECO:0000313" key="3">
    <source>
        <dbReference type="Proteomes" id="UP001165289"/>
    </source>
</evidence>
<dbReference type="AlphaFoldDB" id="A0AAV7K1I8"/>
<dbReference type="GO" id="GO:0030334">
    <property type="term" value="P:regulation of cell migration"/>
    <property type="evidence" value="ECO:0007669"/>
    <property type="project" value="TreeGrafter"/>
</dbReference>
<evidence type="ECO:0000259" key="1">
    <source>
        <dbReference type="Pfam" id="PF08337"/>
    </source>
</evidence>
<dbReference type="Gene3D" id="1.10.506.10">
    <property type="entry name" value="GTPase Activation - p120gap, domain 1"/>
    <property type="match status" value="1"/>
</dbReference>
<keyword evidence="3" id="KW-1185">Reference proteome</keyword>
<dbReference type="SUPFAM" id="SSF48350">
    <property type="entry name" value="GTPase activation domain, GAP"/>
    <property type="match status" value="1"/>
</dbReference>
<dbReference type="GO" id="GO:0017154">
    <property type="term" value="F:semaphorin receptor activity"/>
    <property type="evidence" value="ECO:0007669"/>
    <property type="project" value="InterPro"/>
</dbReference>
<dbReference type="InterPro" id="IPR008936">
    <property type="entry name" value="Rho_GTPase_activation_prot"/>
</dbReference>
<reference evidence="2 3" key="1">
    <citation type="journal article" date="2023" name="BMC Biol.">
        <title>The compact genome of the sponge Oopsacas minuta (Hexactinellida) is lacking key metazoan core genes.</title>
        <authorList>
            <person name="Santini S."/>
            <person name="Schenkelaars Q."/>
            <person name="Jourda C."/>
            <person name="Duchesne M."/>
            <person name="Belahbib H."/>
            <person name="Rocher C."/>
            <person name="Selva M."/>
            <person name="Riesgo A."/>
            <person name="Vervoort M."/>
            <person name="Leys S.P."/>
            <person name="Kodjabachian L."/>
            <person name="Le Bivic A."/>
            <person name="Borchiellini C."/>
            <person name="Claverie J.M."/>
            <person name="Renard E."/>
        </authorList>
    </citation>
    <scope>NUCLEOTIDE SEQUENCE [LARGE SCALE GENOMIC DNA]</scope>
    <source>
        <strain evidence="2">SPO-2</strain>
    </source>
</reference>
<dbReference type="InterPro" id="IPR013548">
    <property type="entry name" value="Plexin_cytoplasmic_RasGAP_dom"/>
</dbReference>
<comment type="caution">
    <text evidence="2">The sequence shown here is derived from an EMBL/GenBank/DDBJ whole genome shotgun (WGS) entry which is preliminary data.</text>
</comment>
<accession>A0AAV7K1I8</accession>
<dbReference type="Proteomes" id="UP001165289">
    <property type="component" value="Unassembled WGS sequence"/>
</dbReference>
<dbReference type="InterPro" id="IPR031148">
    <property type="entry name" value="Plexin"/>
</dbReference>
<dbReference type="GO" id="GO:0005886">
    <property type="term" value="C:plasma membrane"/>
    <property type="evidence" value="ECO:0007669"/>
    <property type="project" value="TreeGrafter"/>
</dbReference>
<sequence length="384" mass="44400">MLASDKPDPYKLELIYVKPKDAPNSPAISLKRKVDPLDSMVINNPAYTPGEETMAKAIPTLSKVKQPDLLFRDIDRTSGIDVGWRRINTLRHYFDFYRISFPENGSLLLLKHSDLKERFPSMYSDIMKKKSVDNTSKIFHFSIPGTEESTLERHKVVSEVYFTKLLSTKAILQKYIDGMMNSIFPDKIAQQDCPTAIKHLLDFLDDKAKLYSITDPETIHTWKNNSLVLRFWVNLLKNPHFILDIDMPYPVESSLSIIAQGLIDSCSTRDEELTWDSPANKLLFAKDTKASRKRVKKYYDDIQNIQQTQYNFNQHLRQMQLTNSPFFVESAIQEIFLRWIAGTSIVGNLMTRLRELKLETQIAKFTQILNLMSDNPTYDDSTII</sequence>
<dbReference type="Pfam" id="PF08337">
    <property type="entry name" value="Plexin_cytopl"/>
    <property type="match status" value="1"/>
</dbReference>
<protein>
    <submittedName>
        <fullName evidence="2">Plexin-A2</fullName>
    </submittedName>
</protein>
<dbReference type="GO" id="GO:0002116">
    <property type="term" value="C:semaphorin receptor complex"/>
    <property type="evidence" value="ECO:0007669"/>
    <property type="project" value="TreeGrafter"/>
</dbReference>